<keyword evidence="4 5" id="KW-0269">Exonuclease</keyword>
<dbReference type="InterPro" id="IPR003753">
    <property type="entry name" value="Exonuc_VII_L"/>
</dbReference>
<feature type="domain" description="Exonuclease VII large subunit C-terminal" evidence="8">
    <location>
        <begin position="128"/>
        <end position="335"/>
    </location>
</feature>
<name>A0A938XPS8_9FIRM</name>
<dbReference type="RefSeq" id="WP_239550828.1">
    <property type="nucleotide sequence ID" value="NZ_JAFBDQ010000001.1"/>
</dbReference>
<comment type="subcellular location">
    <subcellularLocation>
        <location evidence="5 6">Cytoplasm</location>
    </subcellularLocation>
</comment>
<dbReference type="AlphaFoldDB" id="A0A938XPS8"/>
<evidence type="ECO:0000256" key="3">
    <source>
        <dbReference type="ARBA" id="ARBA00022801"/>
    </source>
</evidence>
<evidence type="ECO:0000259" key="9">
    <source>
        <dbReference type="Pfam" id="PF13742"/>
    </source>
</evidence>
<dbReference type="PANTHER" id="PTHR30008">
    <property type="entry name" value="EXODEOXYRIBONUCLEASE 7 LARGE SUBUNIT"/>
    <property type="match status" value="1"/>
</dbReference>
<protein>
    <recommendedName>
        <fullName evidence="5">Exodeoxyribonuclease 7 large subunit</fullName>
        <ecNumber evidence="5">3.1.11.6</ecNumber>
    </recommendedName>
    <alternativeName>
        <fullName evidence="5">Exodeoxyribonuclease VII large subunit</fullName>
        <shortName evidence="5">Exonuclease VII large subunit</shortName>
    </alternativeName>
</protein>
<dbReference type="GO" id="GO:0008855">
    <property type="term" value="F:exodeoxyribonuclease VII activity"/>
    <property type="evidence" value="ECO:0007669"/>
    <property type="project" value="UniProtKB-UniRule"/>
</dbReference>
<keyword evidence="2 5" id="KW-0540">Nuclease</keyword>
<evidence type="ECO:0000256" key="4">
    <source>
        <dbReference type="ARBA" id="ARBA00022839"/>
    </source>
</evidence>
<keyword evidence="3 5" id="KW-0378">Hydrolase</keyword>
<dbReference type="GO" id="GO:0006308">
    <property type="term" value="P:DNA catabolic process"/>
    <property type="evidence" value="ECO:0007669"/>
    <property type="project" value="UniProtKB-UniRule"/>
</dbReference>
<organism evidence="10 11">
    <name type="scientific">Halanaerobacter jeridensis</name>
    <dbReference type="NCBI Taxonomy" id="706427"/>
    <lineage>
        <taxon>Bacteria</taxon>
        <taxon>Bacillati</taxon>
        <taxon>Bacillota</taxon>
        <taxon>Clostridia</taxon>
        <taxon>Halanaerobiales</taxon>
        <taxon>Halobacteroidaceae</taxon>
        <taxon>Halanaerobacter</taxon>
    </lineage>
</organism>
<reference evidence="10" key="1">
    <citation type="submission" date="2021-01" db="EMBL/GenBank/DDBJ databases">
        <title>Genomic Encyclopedia of Type Strains, Phase IV (KMG-IV): sequencing the most valuable type-strain genomes for metagenomic binning, comparative biology and taxonomic classification.</title>
        <authorList>
            <person name="Goeker M."/>
        </authorList>
    </citation>
    <scope>NUCLEOTIDE SEQUENCE</scope>
    <source>
        <strain evidence="10">DSM 23230</strain>
    </source>
</reference>
<dbReference type="InterPro" id="IPR025824">
    <property type="entry name" value="OB-fold_nuc-bd_dom"/>
</dbReference>
<dbReference type="Proteomes" id="UP000774000">
    <property type="component" value="Unassembled WGS sequence"/>
</dbReference>
<dbReference type="GO" id="GO:0003676">
    <property type="term" value="F:nucleic acid binding"/>
    <property type="evidence" value="ECO:0007669"/>
    <property type="project" value="InterPro"/>
</dbReference>
<comment type="similarity">
    <text evidence="5 6">Belongs to the XseA family.</text>
</comment>
<dbReference type="EMBL" id="JAFBDQ010000001">
    <property type="protein sequence ID" value="MBM7555239.1"/>
    <property type="molecule type" value="Genomic_DNA"/>
</dbReference>
<keyword evidence="1 5" id="KW-0963">Cytoplasm</keyword>
<dbReference type="GO" id="GO:0009318">
    <property type="term" value="C:exodeoxyribonuclease VII complex"/>
    <property type="evidence" value="ECO:0007669"/>
    <property type="project" value="UniProtKB-UniRule"/>
</dbReference>
<evidence type="ECO:0000256" key="7">
    <source>
        <dbReference type="SAM" id="Coils"/>
    </source>
</evidence>
<dbReference type="PANTHER" id="PTHR30008:SF0">
    <property type="entry name" value="EXODEOXYRIBONUCLEASE 7 LARGE SUBUNIT"/>
    <property type="match status" value="1"/>
</dbReference>
<dbReference type="CDD" id="cd04489">
    <property type="entry name" value="ExoVII_LU_OBF"/>
    <property type="match status" value="1"/>
</dbReference>
<evidence type="ECO:0000256" key="2">
    <source>
        <dbReference type="ARBA" id="ARBA00022722"/>
    </source>
</evidence>
<dbReference type="Pfam" id="PF13742">
    <property type="entry name" value="tRNA_anti_2"/>
    <property type="match status" value="1"/>
</dbReference>
<keyword evidence="7" id="KW-0175">Coiled coil</keyword>
<proteinExistence type="inferred from homology"/>
<gene>
    <name evidence="5" type="primary">xseA</name>
    <name evidence="10" type="ORF">JOC47_000063</name>
</gene>
<comment type="function">
    <text evidence="5">Bidirectionally degrades single-stranded DNA into large acid-insoluble oligonucleotides, which are then degraded further into small acid-soluble oligonucleotides.</text>
</comment>
<dbReference type="EC" id="3.1.11.6" evidence="5"/>
<comment type="catalytic activity">
    <reaction evidence="5 6">
        <text>Exonucleolytic cleavage in either 5'- to 3'- or 3'- to 5'-direction to yield nucleoside 5'-phosphates.</text>
        <dbReference type="EC" id="3.1.11.6"/>
    </reaction>
</comment>
<evidence type="ECO:0000256" key="1">
    <source>
        <dbReference type="ARBA" id="ARBA00022490"/>
    </source>
</evidence>
<dbReference type="GO" id="GO:0005737">
    <property type="term" value="C:cytoplasm"/>
    <property type="evidence" value="ECO:0007669"/>
    <property type="project" value="UniProtKB-SubCell"/>
</dbReference>
<evidence type="ECO:0000259" key="8">
    <source>
        <dbReference type="Pfam" id="PF02601"/>
    </source>
</evidence>
<dbReference type="NCBIfam" id="TIGR00237">
    <property type="entry name" value="xseA"/>
    <property type="match status" value="1"/>
</dbReference>
<keyword evidence="11" id="KW-1185">Reference proteome</keyword>
<feature type="coiled-coil region" evidence="7">
    <location>
        <begin position="269"/>
        <end position="304"/>
    </location>
</feature>
<evidence type="ECO:0000313" key="10">
    <source>
        <dbReference type="EMBL" id="MBM7555239.1"/>
    </source>
</evidence>
<accession>A0A938XPS8</accession>
<evidence type="ECO:0000256" key="6">
    <source>
        <dbReference type="RuleBase" id="RU004355"/>
    </source>
</evidence>
<dbReference type="InterPro" id="IPR020579">
    <property type="entry name" value="Exonuc_VII_lsu_C"/>
</dbReference>
<evidence type="ECO:0000256" key="5">
    <source>
        <dbReference type="HAMAP-Rule" id="MF_00378"/>
    </source>
</evidence>
<sequence length="410" mass="46163">MADLMEEVLTVSQLNDYIKGVLQYDPNLQQVLVQGEVSNYYCHYASGHVYFTLKDEDTQLKAVMFNRVKEKVEFELEDGMEVVLEGQITVYPPRGEYQIQVSDVQPKGTGALHIAFEQLKKKLEKEGLFKEQHKRELPEIPQKIGVITSPTGAAIRDIISVVKRRFTNVSLLIAPATVQGDNAEPTLLRGLELLNDQFDVDVIIIGRGGGSLEDLWAFNKEKLARAIFNSKTPVISAVGHETDYTISDFVADLRAPTPSAAAELVVSDRQELKKYLQRLINNLNAAINNKLEQEEQRLDNLISKSAFRLFPDRINENAQKIDDLAQRLDKNMTNLLAAKEDKLEAVIGKLDSLSPLHTLGRGYSLTRRVDNEEKVKSITEVEVGNEVEVIVQDGELICEVKDIKQENEFE</sequence>
<dbReference type="HAMAP" id="MF_00378">
    <property type="entry name" value="Exonuc_7_L"/>
    <property type="match status" value="1"/>
</dbReference>
<comment type="caution">
    <text evidence="10">The sequence shown here is derived from an EMBL/GenBank/DDBJ whole genome shotgun (WGS) entry which is preliminary data.</text>
</comment>
<feature type="domain" description="OB-fold nucleic acid binding" evidence="9">
    <location>
        <begin position="9"/>
        <end position="105"/>
    </location>
</feature>
<comment type="subunit">
    <text evidence="5">Heterooligomer composed of large and small subunits.</text>
</comment>
<dbReference type="Pfam" id="PF02601">
    <property type="entry name" value="Exonuc_VII_L"/>
    <property type="match status" value="1"/>
</dbReference>
<evidence type="ECO:0000313" key="11">
    <source>
        <dbReference type="Proteomes" id="UP000774000"/>
    </source>
</evidence>